<proteinExistence type="predicted"/>
<dbReference type="AlphaFoldDB" id="A0A396HUH3"/>
<evidence type="ECO:0000313" key="1">
    <source>
        <dbReference type="EMBL" id="RHN55614.1"/>
    </source>
</evidence>
<dbReference type="Proteomes" id="UP000265566">
    <property type="component" value="Chromosome 5"/>
</dbReference>
<accession>A0A396HUH3</accession>
<sequence length="42" mass="5218">MNSNEFRDRFRIRKAKVHGWIRICQVSKRKPKRQLRRGCCRC</sequence>
<organism evidence="1">
    <name type="scientific">Medicago truncatula</name>
    <name type="common">Barrel medic</name>
    <name type="synonym">Medicago tribuloides</name>
    <dbReference type="NCBI Taxonomy" id="3880"/>
    <lineage>
        <taxon>Eukaryota</taxon>
        <taxon>Viridiplantae</taxon>
        <taxon>Streptophyta</taxon>
        <taxon>Embryophyta</taxon>
        <taxon>Tracheophyta</taxon>
        <taxon>Spermatophyta</taxon>
        <taxon>Magnoliopsida</taxon>
        <taxon>eudicotyledons</taxon>
        <taxon>Gunneridae</taxon>
        <taxon>Pentapetalae</taxon>
        <taxon>rosids</taxon>
        <taxon>fabids</taxon>
        <taxon>Fabales</taxon>
        <taxon>Fabaceae</taxon>
        <taxon>Papilionoideae</taxon>
        <taxon>50 kb inversion clade</taxon>
        <taxon>NPAAA clade</taxon>
        <taxon>Hologalegina</taxon>
        <taxon>IRL clade</taxon>
        <taxon>Trifolieae</taxon>
        <taxon>Medicago</taxon>
    </lineage>
</organism>
<protein>
    <submittedName>
        <fullName evidence="1">Uncharacterized protein</fullName>
    </submittedName>
</protein>
<dbReference type="Gramene" id="rna30817">
    <property type="protein sequence ID" value="RHN55614.1"/>
    <property type="gene ID" value="gene30817"/>
</dbReference>
<comment type="caution">
    <text evidence="1">The sequence shown here is derived from an EMBL/GenBank/DDBJ whole genome shotgun (WGS) entry which is preliminary data.</text>
</comment>
<dbReference type="EMBL" id="PSQE01000005">
    <property type="protein sequence ID" value="RHN55614.1"/>
    <property type="molecule type" value="Genomic_DNA"/>
</dbReference>
<gene>
    <name evidence="1" type="ORF">MtrunA17_Chr5g0419751</name>
</gene>
<reference evidence="1" key="1">
    <citation type="journal article" date="2018" name="Nat. Plants">
        <title>Whole-genome landscape of Medicago truncatula symbiotic genes.</title>
        <authorList>
            <person name="Pecrix Y."/>
            <person name="Gamas P."/>
            <person name="Carrere S."/>
        </authorList>
    </citation>
    <scope>NUCLEOTIDE SEQUENCE</scope>
    <source>
        <tissue evidence="1">Leaves</tissue>
    </source>
</reference>
<name>A0A396HUH3_MEDTR</name>